<dbReference type="InterPro" id="IPR009051">
    <property type="entry name" value="Helical_ferredxn"/>
</dbReference>
<feature type="transmembrane region" description="Helical" evidence="7">
    <location>
        <begin position="346"/>
        <end position="365"/>
    </location>
</feature>
<evidence type="ECO:0000313" key="10">
    <source>
        <dbReference type="Proteomes" id="UP000015559"/>
    </source>
</evidence>
<dbReference type="InterPro" id="IPR013783">
    <property type="entry name" value="Ig-like_fold"/>
</dbReference>
<dbReference type="GO" id="GO:0005886">
    <property type="term" value="C:plasma membrane"/>
    <property type="evidence" value="ECO:0007669"/>
    <property type="project" value="TreeGrafter"/>
</dbReference>
<protein>
    <submittedName>
        <fullName evidence="9">Cytochrome c oxidase accessory protein ccog</fullName>
    </submittedName>
</protein>
<dbReference type="GO" id="GO:0046872">
    <property type="term" value="F:metal ion binding"/>
    <property type="evidence" value="ECO:0007669"/>
    <property type="project" value="UniProtKB-KW"/>
</dbReference>
<keyword evidence="2" id="KW-0004">4Fe-4S</keyword>
<dbReference type="GO" id="GO:0051539">
    <property type="term" value="F:4 iron, 4 sulfur cluster binding"/>
    <property type="evidence" value="ECO:0007669"/>
    <property type="project" value="UniProtKB-KW"/>
</dbReference>
<dbReference type="Gene3D" id="2.60.40.10">
    <property type="entry name" value="Immunoglobulins"/>
    <property type="match status" value="1"/>
</dbReference>
<evidence type="ECO:0000256" key="4">
    <source>
        <dbReference type="ARBA" id="ARBA00022982"/>
    </source>
</evidence>
<feature type="domain" description="4Fe-4S ferredoxin-type" evidence="8">
    <location>
        <begin position="264"/>
        <end position="292"/>
    </location>
</feature>
<accession>S6AB12</accession>
<keyword evidence="6" id="KW-0411">Iron-sulfur</keyword>
<feature type="transmembrane region" description="Helical" evidence="7">
    <location>
        <begin position="85"/>
        <end position="106"/>
    </location>
</feature>
<feature type="transmembrane region" description="Helical" evidence="7">
    <location>
        <begin position="160"/>
        <end position="178"/>
    </location>
</feature>
<dbReference type="eggNOG" id="COG0348">
    <property type="taxonomic scope" value="Bacteria"/>
</dbReference>
<organism evidence="9 10">
    <name type="scientific">Sulfuricella denitrificans (strain DSM 22764 / NBRC 105220 / skB26)</name>
    <dbReference type="NCBI Taxonomy" id="1163617"/>
    <lineage>
        <taxon>Bacteria</taxon>
        <taxon>Pseudomonadati</taxon>
        <taxon>Pseudomonadota</taxon>
        <taxon>Betaproteobacteria</taxon>
        <taxon>Nitrosomonadales</taxon>
        <taxon>Sulfuricellaceae</taxon>
        <taxon>Sulfuricella</taxon>
    </lineage>
</organism>
<keyword evidence="7" id="KW-1133">Transmembrane helix</keyword>
<evidence type="ECO:0000256" key="3">
    <source>
        <dbReference type="ARBA" id="ARBA00022723"/>
    </source>
</evidence>
<keyword evidence="7" id="KW-0812">Transmembrane</keyword>
<reference evidence="9 10" key="1">
    <citation type="journal article" date="2012" name="Appl. Environ. Microbiol.">
        <title>Draft genome sequence of a psychrotolerant sulfur-oxidizing bacterium, Sulfuricella denitrificans skB26, and proteomic insights into cold adaptation.</title>
        <authorList>
            <person name="Watanabe T."/>
            <person name="Kojima H."/>
            <person name="Fukui M."/>
        </authorList>
    </citation>
    <scope>NUCLEOTIDE SEQUENCE [LARGE SCALE GENOMIC DNA]</scope>
    <source>
        <strain evidence="10">skB26</strain>
    </source>
</reference>
<dbReference type="InterPro" id="IPR017896">
    <property type="entry name" value="4Fe4S_Fe-S-bd"/>
</dbReference>
<sequence length="481" mass="54505">MKMKNLQAGENSEELFQKRIPIYPRSVKGTFRTFKTSVLVLAYAVYFLLPWLPWARHDAPAQAVLFDMVGRRFFIFDLVFYPQDLISLSLLMFIAAALLFFTTGLVGRAFCGYFCFQTLWTDAFIFIEKWVQGERPARIRLHKQPWNAEKVAKYGATHGLWLLLAFITAYSFIMYFGYAPELTQRFFTVDLPFVAYFTVLILTVTTYVAAALAREQVCIYMCPYARFQGVMYEPETLAPYYDLQRGEGTAGRAVPRAGSKTREERHAKGIGDCIDCGFCVQVCPAGIDIRKGLQYQCISCGLCVDACNNIMDSVGYPKGLIRYDSEINIESKNPGKPHLDWLRLRTLGYGVAILVMVGLLVYNITSRSEIELSIQPVRQPLFVVLSNGDIRNRYQIHITNKSQDVQEYRISVHGIPEGAVDLGEMSKVSVRQGKSLMVLANVKLPPAMVSKVSEIEFVITPLKNPDQAVIKKVRFYAKHEG</sequence>
<keyword evidence="1" id="KW-0813">Transport</keyword>
<keyword evidence="4" id="KW-0249">Electron transport</keyword>
<evidence type="ECO:0000313" key="9">
    <source>
        <dbReference type="EMBL" id="BAN36445.1"/>
    </source>
</evidence>
<evidence type="ECO:0000256" key="7">
    <source>
        <dbReference type="SAM" id="Phobius"/>
    </source>
</evidence>
<keyword evidence="3" id="KW-0479">Metal-binding</keyword>
<dbReference type="Gene3D" id="1.10.1060.10">
    <property type="entry name" value="Alpha-helical ferredoxin"/>
    <property type="match status" value="1"/>
</dbReference>
<dbReference type="AlphaFoldDB" id="S6AB12"/>
<gene>
    <name evidence="9" type="ORF">SCD_n02645</name>
</gene>
<dbReference type="Pfam" id="PF12801">
    <property type="entry name" value="Fer4_5"/>
    <property type="match status" value="1"/>
</dbReference>
<keyword evidence="7" id="KW-0472">Membrane</keyword>
<dbReference type="SUPFAM" id="SSF54862">
    <property type="entry name" value="4Fe-4S ferredoxins"/>
    <property type="match status" value="1"/>
</dbReference>
<dbReference type="Pfam" id="PF13746">
    <property type="entry name" value="Fer4_18"/>
    <property type="match status" value="1"/>
</dbReference>
<dbReference type="InterPro" id="IPR014116">
    <property type="entry name" value="Cyt_c_oxidase_cbb3_FixG"/>
</dbReference>
<dbReference type="Pfam" id="PF11614">
    <property type="entry name" value="FixG_C"/>
    <property type="match status" value="1"/>
</dbReference>
<proteinExistence type="predicted"/>
<dbReference type="STRING" id="1163617.SCD_n02645"/>
<keyword evidence="5" id="KW-0408">Iron</keyword>
<dbReference type="PROSITE" id="PS00198">
    <property type="entry name" value="4FE4S_FER_1"/>
    <property type="match status" value="1"/>
</dbReference>
<feature type="transmembrane region" description="Helical" evidence="7">
    <location>
        <begin position="193"/>
        <end position="213"/>
    </location>
</feature>
<dbReference type="NCBIfam" id="TIGR02745">
    <property type="entry name" value="ccoG_rdxA_fixG"/>
    <property type="match status" value="1"/>
</dbReference>
<dbReference type="KEGG" id="sdr:SCD_n02645"/>
<dbReference type="InterPro" id="IPR017900">
    <property type="entry name" value="4Fe4S_Fe_S_CS"/>
</dbReference>
<name>S6AB12_SULDS</name>
<evidence type="ECO:0000256" key="2">
    <source>
        <dbReference type="ARBA" id="ARBA00022485"/>
    </source>
</evidence>
<dbReference type="EMBL" id="AP013066">
    <property type="protein sequence ID" value="BAN36445.1"/>
    <property type="molecule type" value="Genomic_DNA"/>
</dbReference>
<dbReference type="HOGENOM" id="CLU_032118_0_0_4"/>
<dbReference type="PROSITE" id="PS51379">
    <property type="entry name" value="4FE4S_FER_2"/>
    <property type="match status" value="1"/>
</dbReference>
<dbReference type="InterPro" id="IPR032879">
    <property type="entry name" value="FixG_C"/>
</dbReference>
<dbReference type="PANTHER" id="PTHR30176:SF3">
    <property type="entry name" value="FERREDOXIN-TYPE PROTEIN NAPH"/>
    <property type="match status" value="1"/>
</dbReference>
<dbReference type="Proteomes" id="UP000015559">
    <property type="component" value="Chromosome"/>
</dbReference>
<feature type="transmembrane region" description="Helical" evidence="7">
    <location>
        <begin position="33"/>
        <end position="52"/>
    </location>
</feature>
<evidence type="ECO:0000256" key="5">
    <source>
        <dbReference type="ARBA" id="ARBA00023004"/>
    </source>
</evidence>
<keyword evidence="10" id="KW-1185">Reference proteome</keyword>
<evidence type="ECO:0000259" key="8">
    <source>
        <dbReference type="PROSITE" id="PS51379"/>
    </source>
</evidence>
<evidence type="ECO:0000256" key="1">
    <source>
        <dbReference type="ARBA" id="ARBA00022448"/>
    </source>
</evidence>
<evidence type="ECO:0000256" key="6">
    <source>
        <dbReference type="ARBA" id="ARBA00023014"/>
    </source>
</evidence>
<dbReference type="PANTHER" id="PTHR30176">
    <property type="entry name" value="FERREDOXIN-TYPE PROTEIN NAPH"/>
    <property type="match status" value="1"/>
</dbReference>
<dbReference type="InterPro" id="IPR051684">
    <property type="entry name" value="Electron_Trans/Redox"/>
</dbReference>